<dbReference type="PANTHER" id="PTHR11601:SF34">
    <property type="entry name" value="CYSTEINE DESULFURASE"/>
    <property type="match status" value="1"/>
</dbReference>
<dbReference type="PIRSF" id="PIRSF005572">
    <property type="entry name" value="NifS"/>
    <property type="match status" value="1"/>
</dbReference>
<evidence type="ECO:0000256" key="7">
    <source>
        <dbReference type="ARBA" id="ARBA00023014"/>
    </source>
</evidence>
<keyword evidence="7" id="KW-0411">Iron-sulfur</keyword>
<keyword evidence="6" id="KW-0408">Iron</keyword>
<dbReference type="InterPro" id="IPR015422">
    <property type="entry name" value="PyrdxlP-dep_Trfase_small"/>
</dbReference>
<comment type="cofactor">
    <cofactor evidence="1">
        <name>pyridoxal 5'-phosphate</name>
        <dbReference type="ChEBI" id="CHEBI:597326"/>
    </cofactor>
</comment>
<dbReference type="InterPro" id="IPR015424">
    <property type="entry name" value="PyrdxlP-dep_Trfase"/>
</dbReference>
<comment type="similarity">
    <text evidence="2">Belongs to the class-V pyridoxal-phosphate-dependent aminotransferase family. NifS/IscS subfamily.</text>
</comment>
<dbReference type="GO" id="GO:0046872">
    <property type="term" value="F:metal ion binding"/>
    <property type="evidence" value="ECO:0007669"/>
    <property type="project" value="UniProtKB-KW"/>
</dbReference>
<comment type="caution">
    <text evidence="10">The sequence shown here is derived from an EMBL/GenBank/DDBJ whole genome shotgun (WGS) entry which is preliminary data.</text>
</comment>
<protein>
    <submittedName>
        <fullName evidence="10">Cysteine desulfurase</fullName>
    </submittedName>
</protein>
<keyword evidence="4" id="KW-0479">Metal-binding</keyword>
<evidence type="ECO:0000313" key="10">
    <source>
        <dbReference type="EMBL" id="OAI09521.1"/>
    </source>
</evidence>
<dbReference type="RefSeq" id="WP_064035291.1">
    <property type="nucleotide sequence ID" value="NZ_LUUH01000002.1"/>
</dbReference>
<evidence type="ECO:0000256" key="3">
    <source>
        <dbReference type="ARBA" id="ARBA00022679"/>
    </source>
</evidence>
<organism evidence="10 11">
    <name type="scientific">Methylomonas methanica</name>
    <dbReference type="NCBI Taxonomy" id="421"/>
    <lineage>
        <taxon>Bacteria</taxon>
        <taxon>Pseudomonadati</taxon>
        <taxon>Pseudomonadota</taxon>
        <taxon>Gammaproteobacteria</taxon>
        <taxon>Methylococcales</taxon>
        <taxon>Methylococcaceae</taxon>
        <taxon>Methylomonas</taxon>
    </lineage>
</organism>
<dbReference type="EMBL" id="LUUH01000002">
    <property type="protein sequence ID" value="OAI09521.1"/>
    <property type="molecule type" value="Genomic_DNA"/>
</dbReference>
<name>A0A177MV41_METMH</name>
<dbReference type="Proteomes" id="UP000077763">
    <property type="component" value="Unassembled WGS sequence"/>
</dbReference>
<proteinExistence type="inferred from homology"/>
<comment type="catalytic activity">
    <reaction evidence="8">
        <text>(sulfur carrier)-H + L-cysteine = (sulfur carrier)-SH + L-alanine</text>
        <dbReference type="Rhea" id="RHEA:43892"/>
        <dbReference type="Rhea" id="RHEA-COMP:14737"/>
        <dbReference type="Rhea" id="RHEA-COMP:14739"/>
        <dbReference type="ChEBI" id="CHEBI:29917"/>
        <dbReference type="ChEBI" id="CHEBI:35235"/>
        <dbReference type="ChEBI" id="CHEBI:57972"/>
        <dbReference type="ChEBI" id="CHEBI:64428"/>
        <dbReference type="EC" id="2.8.1.7"/>
    </reaction>
</comment>
<dbReference type="AlphaFoldDB" id="A0A177MV41"/>
<keyword evidence="3" id="KW-0808">Transferase</keyword>
<dbReference type="GO" id="GO:0031071">
    <property type="term" value="F:cysteine desulfurase activity"/>
    <property type="evidence" value="ECO:0007669"/>
    <property type="project" value="UniProtKB-EC"/>
</dbReference>
<dbReference type="InterPro" id="IPR000192">
    <property type="entry name" value="Aminotrans_V_dom"/>
</dbReference>
<evidence type="ECO:0000259" key="9">
    <source>
        <dbReference type="Pfam" id="PF00266"/>
    </source>
</evidence>
<accession>A0A177MV41</accession>
<dbReference type="InterPro" id="IPR015421">
    <property type="entry name" value="PyrdxlP-dep_Trfase_major"/>
</dbReference>
<keyword evidence="5" id="KW-0663">Pyridoxal phosphate</keyword>
<evidence type="ECO:0000256" key="5">
    <source>
        <dbReference type="ARBA" id="ARBA00022898"/>
    </source>
</evidence>
<evidence type="ECO:0000256" key="4">
    <source>
        <dbReference type="ARBA" id="ARBA00022723"/>
    </source>
</evidence>
<dbReference type="Pfam" id="PF00266">
    <property type="entry name" value="Aminotran_5"/>
    <property type="match status" value="1"/>
</dbReference>
<dbReference type="Gene3D" id="3.90.1150.10">
    <property type="entry name" value="Aspartate Aminotransferase, domain 1"/>
    <property type="match status" value="1"/>
</dbReference>
<evidence type="ECO:0000256" key="8">
    <source>
        <dbReference type="ARBA" id="ARBA00050776"/>
    </source>
</evidence>
<evidence type="ECO:0000256" key="6">
    <source>
        <dbReference type="ARBA" id="ARBA00023004"/>
    </source>
</evidence>
<reference evidence="10 11" key="1">
    <citation type="submission" date="2016-03" db="EMBL/GenBank/DDBJ databases">
        <authorList>
            <person name="Ploux O."/>
        </authorList>
    </citation>
    <scope>NUCLEOTIDE SEQUENCE [LARGE SCALE GENOMIC DNA]</scope>
    <source>
        <strain evidence="10 11">R-45371</strain>
    </source>
</reference>
<evidence type="ECO:0000256" key="2">
    <source>
        <dbReference type="ARBA" id="ARBA00006490"/>
    </source>
</evidence>
<dbReference type="Gene3D" id="1.10.260.50">
    <property type="match status" value="1"/>
</dbReference>
<dbReference type="PANTHER" id="PTHR11601">
    <property type="entry name" value="CYSTEINE DESULFURYLASE FAMILY MEMBER"/>
    <property type="match status" value="1"/>
</dbReference>
<evidence type="ECO:0000256" key="1">
    <source>
        <dbReference type="ARBA" id="ARBA00001933"/>
    </source>
</evidence>
<feature type="domain" description="Aminotransferase class V" evidence="9">
    <location>
        <begin position="2"/>
        <end position="357"/>
    </location>
</feature>
<dbReference type="GO" id="GO:0051536">
    <property type="term" value="F:iron-sulfur cluster binding"/>
    <property type="evidence" value="ECO:0007669"/>
    <property type="project" value="UniProtKB-KW"/>
</dbReference>
<dbReference type="SUPFAM" id="SSF53383">
    <property type="entry name" value="PLP-dependent transferases"/>
    <property type="match status" value="1"/>
</dbReference>
<gene>
    <name evidence="10" type="ORF">A1353_04220</name>
</gene>
<dbReference type="Gene3D" id="3.40.640.10">
    <property type="entry name" value="Type I PLP-dependent aspartate aminotransferase-like (Major domain)"/>
    <property type="match status" value="1"/>
</dbReference>
<evidence type="ECO:0000313" key="11">
    <source>
        <dbReference type="Proteomes" id="UP000077763"/>
    </source>
</evidence>
<dbReference type="InterPro" id="IPR016454">
    <property type="entry name" value="Cysteine_dSase"/>
</dbReference>
<sequence>MIYLDHNATTRCDERVVEAMLPYLQGMYGNPSSLYKLGRIARSAIDTAREQISALIDAPAAGIVFTSGGTEANAQALANARGVGLAISTIEHPSIFENAEYHQQCFRQLQTLAVDVTGSVSLASLHQANWQAGDMASVMLANNETGVIQDVAVIAERLADQGVNLHTDAVQALGKIPFSFRKLGVKLMSLSSHKIYGPKGCGALVVAEDFVLKPWLRGGDQEHGSRAGTENVAAIVGFGKAADLAKTEMDLREQRMLVLRMRMEQALRTIPGLVIFAEHAKRLPNTLQFGIPGINGEMLLMQLDQRNIAVSSGSACSASSGEISPVLTAMGVEASLARSAIRVSLGKDNNETEVDQFVDILKASIAN</sequence>